<sequence>MSIKGYLGKIEVGDNLPACIVGIINISESSFYKGSIKISKEELEKVSIQMIKDGALCLDIGAQSTRPIQIYGGEGRVDASTEQEMIENALNVILDVVSSYSNVEISVDTMRYNVAELALKRGVQIINDISGFKKDPKLADLIAEYDASAVLMAARKEPGDIFLIPEIIEELRKSVSLGLDAGIDPKKISIDPGIGSWEARDYHHDYAIINQLEEFRILEKPIYIGISRKTSIGKILNNAPPEDRLYGSIGASIVALINSAHIFRTHDVKETLEAIRVAETIINYKE</sequence>
<evidence type="ECO:0000259" key="9">
    <source>
        <dbReference type="PROSITE" id="PS50972"/>
    </source>
</evidence>
<evidence type="ECO:0000256" key="6">
    <source>
        <dbReference type="ARBA" id="ARBA00022723"/>
    </source>
</evidence>
<dbReference type="EC" id="2.5.1.15" evidence="4"/>
<protein>
    <recommendedName>
        <fullName evidence="4">dihydropteroate synthase</fullName>
        <ecNumber evidence="4">2.5.1.15</ecNumber>
    </recommendedName>
</protein>
<dbReference type="AlphaFoldDB" id="A0A9Y1BMW2"/>
<evidence type="ECO:0000256" key="4">
    <source>
        <dbReference type="ARBA" id="ARBA00012458"/>
    </source>
</evidence>
<evidence type="ECO:0000313" key="10">
    <source>
        <dbReference type="EMBL" id="UJG41958.1"/>
    </source>
</evidence>
<dbReference type="GO" id="GO:0004156">
    <property type="term" value="F:dihydropteroate synthase activity"/>
    <property type="evidence" value="ECO:0007669"/>
    <property type="project" value="UniProtKB-EC"/>
</dbReference>
<dbReference type="InterPro" id="IPR045031">
    <property type="entry name" value="DHP_synth-like"/>
</dbReference>
<comment type="cofactor">
    <cofactor evidence="2">
        <name>Mg(2+)</name>
        <dbReference type="ChEBI" id="CHEBI:18420"/>
    </cofactor>
</comment>
<dbReference type="PANTHER" id="PTHR20941">
    <property type="entry name" value="FOLATE SYNTHESIS PROTEINS"/>
    <property type="match status" value="1"/>
</dbReference>
<comment type="pathway">
    <text evidence="3">Cofactor biosynthesis; tetrahydrofolate biosynthesis; 7,8-dihydrofolate from 2-amino-4-hydroxy-6-hydroxymethyl-7,8-dihydropteridine diphosphate and 4-aminobenzoate: step 1/2.</text>
</comment>
<dbReference type="GO" id="GO:0046656">
    <property type="term" value="P:folic acid biosynthetic process"/>
    <property type="evidence" value="ECO:0007669"/>
    <property type="project" value="UniProtKB-KW"/>
</dbReference>
<dbReference type="Pfam" id="PF00809">
    <property type="entry name" value="Pterin_bind"/>
    <property type="match status" value="1"/>
</dbReference>
<dbReference type="PROSITE" id="PS50972">
    <property type="entry name" value="PTERIN_BINDING"/>
    <property type="match status" value="1"/>
</dbReference>
<dbReference type="SUPFAM" id="SSF51717">
    <property type="entry name" value="Dihydropteroate synthetase-like"/>
    <property type="match status" value="1"/>
</dbReference>
<evidence type="ECO:0000256" key="5">
    <source>
        <dbReference type="ARBA" id="ARBA00022679"/>
    </source>
</evidence>
<keyword evidence="7" id="KW-0460">Magnesium</keyword>
<comment type="catalytic activity">
    <reaction evidence="1">
        <text>(7,8-dihydropterin-6-yl)methyl diphosphate + 4-aminobenzoate = 7,8-dihydropteroate + diphosphate</text>
        <dbReference type="Rhea" id="RHEA:19949"/>
        <dbReference type="ChEBI" id="CHEBI:17836"/>
        <dbReference type="ChEBI" id="CHEBI:17839"/>
        <dbReference type="ChEBI" id="CHEBI:33019"/>
        <dbReference type="ChEBI" id="CHEBI:72950"/>
        <dbReference type="EC" id="2.5.1.15"/>
    </reaction>
</comment>
<proteinExistence type="predicted"/>
<dbReference type="NCBIfam" id="TIGR01496">
    <property type="entry name" value="DHPS"/>
    <property type="match status" value="1"/>
</dbReference>
<evidence type="ECO:0000256" key="1">
    <source>
        <dbReference type="ARBA" id="ARBA00000012"/>
    </source>
</evidence>
<organism evidence="10">
    <name type="scientific">Candidatus Heimdallarchaeum aukensis</name>
    <dbReference type="NCBI Taxonomy" id="2876573"/>
    <lineage>
        <taxon>Archaea</taxon>
        <taxon>Promethearchaeati</taxon>
        <taxon>Candidatus Heimdallarchaeota</taxon>
        <taxon>Candidatus Heimdallarchaeia (ex Rinke et al. 2021) (nom. nud.)</taxon>
        <taxon>Candidatus Heimdallarchaeales</taxon>
        <taxon>Candidatus Heimdallarchaeaceae</taxon>
        <taxon>Candidatus Heimdallarchaeum</taxon>
    </lineage>
</organism>
<dbReference type="PANTHER" id="PTHR20941:SF1">
    <property type="entry name" value="FOLIC ACID SYNTHESIS PROTEIN FOL1"/>
    <property type="match status" value="1"/>
</dbReference>
<name>A0A9Y1BMW2_9ARCH</name>
<dbReference type="GO" id="GO:0046872">
    <property type="term" value="F:metal ion binding"/>
    <property type="evidence" value="ECO:0007669"/>
    <property type="project" value="UniProtKB-KW"/>
</dbReference>
<dbReference type="GO" id="GO:0046654">
    <property type="term" value="P:tetrahydrofolate biosynthetic process"/>
    <property type="evidence" value="ECO:0007669"/>
    <property type="project" value="TreeGrafter"/>
</dbReference>
<evidence type="ECO:0000256" key="3">
    <source>
        <dbReference type="ARBA" id="ARBA00004763"/>
    </source>
</evidence>
<dbReference type="Proteomes" id="UP001201020">
    <property type="component" value="Chromosome"/>
</dbReference>
<gene>
    <name evidence="10" type="primary">folP</name>
    <name evidence="10" type="ORF">K9W45_05700</name>
</gene>
<accession>A0A9Y1BMW2</accession>
<feature type="domain" description="Pterin-binding" evidence="9">
    <location>
        <begin position="18"/>
        <end position="276"/>
    </location>
</feature>
<dbReference type="EMBL" id="CP084166">
    <property type="protein sequence ID" value="UJG41958.1"/>
    <property type="molecule type" value="Genomic_DNA"/>
</dbReference>
<reference evidence="10" key="1">
    <citation type="journal article" date="2022" name="Nat. Microbiol.">
        <title>Unique mobile elements and scalable gene flow at the prokaryote-eukaryote boundary revealed by circularized Asgard archaea genomes.</title>
        <authorList>
            <person name="Wu F."/>
            <person name="Speth D.R."/>
            <person name="Philosof A."/>
            <person name="Cremiere A."/>
            <person name="Narayanan A."/>
            <person name="Barco R.A."/>
            <person name="Connon S.A."/>
            <person name="Amend J.P."/>
            <person name="Antoshechkin I.A."/>
            <person name="Orphan V.J."/>
        </authorList>
    </citation>
    <scope>NUCLEOTIDE SEQUENCE</scope>
    <source>
        <strain evidence="10">PM71</strain>
    </source>
</reference>
<dbReference type="InterPro" id="IPR006390">
    <property type="entry name" value="DHP_synth_dom"/>
</dbReference>
<dbReference type="InterPro" id="IPR011005">
    <property type="entry name" value="Dihydropteroate_synth-like_sf"/>
</dbReference>
<dbReference type="InterPro" id="IPR000489">
    <property type="entry name" value="Pterin-binding_dom"/>
</dbReference>
<keyword evidence="5 10" id="KW-0808">Transferase</keyword>
<evidence type="ECO:0000256" key="8">
    <source>
        <dbReference type="ARBA" id="ARBA00022909"/>
    </source>
</evidence>
<keyword evidence="6" id="KW-0479">Metal-binding</keyword>
<evidence type="ECO:0000256" key="7">
    <source>
        <dbReference type="ARBA" id="ARBA00022842"/>
    </source>
</evidence>
<evidence type="ECO:0000256" key="2">
    <source>
        <dbReference type="ARBA" id="ARBA00001946"/>
    </source>
</evidence>
<dbReference type="Gene3D" id="3.20.20.20">
    <property type="entry name" value="Dihydropteroate synthase-like"/>
    <property type="match status" value="1"/>
</dbReference>
<keyword evidence="8" id="KW-0289">Folate biosynthesis</keyword>